<dbReference type="EMBL" id="JAIZAY010000021">
    <property type="protein sequence ID" value="KAJ8021236.1"/>
    <property type="molecule type" value="Genomic_DNA"/>
</dbReference>
<comment type="caution">
    <text evidence="1">The sequence shown here is derived from an EMBL/GenBank/DDBJ whole genome shotgun (WGS) entry which is preliminary data.</text>
</comment>
<proteinExistence type="predicted"/>
<gene>
    <name evidence="1" type="ORF">HOLleu_38379</name>
</gene>
<dbReference type="PANTHER" id="PTHR46704:SF1">
    <property type="entry name" value="TELOMERE LENGTH REGULATION PROTEIN TEL2 HOMOLOG"/>
    <property type="match status" value="1"/>
</dbReference>
<dbReference type="AlphaFoldDB" id="A0A9Q0YGV7"/>
<evidence type="ECO:0000313" key="1">
    <source>
        <dbReference type="EMBL" id="KAJ8021236.1"/>
    </source>
</evidence>
<protein>
    <recommendedName>
        <fullName evidence="3">Tesmin/TSO1-like CXC domain-containing protein</fullName>
    </recommendedName>
</protein>
<organism evidence="1 2">
    <name type="scientific">Holothuria leucospilota</name>
    <name type="common">Black long sea cucumber</name>
    <name type="synonym">Mertensiothuria leucospilota</name>
    <dbReference type="NCBI Taxonomy" id="206669"/>
    <lineage>
        <taxon>Eukaryota</taxon>
        <taxon>Metazoa</taxon>
        <taxon>Echinodermata</taxon>
        <taxon>Eleutherozoa</taxon>
        <taxon>Echinozoa</taxon>
        <taxon>Holothuroidea</taxon>
        <taxon>Aspidochirotacea</taxon>
        <taxon>Aspidochirotida</taxon>
        <taxon>Holothuriidae</taxon>
        <taxon>Holothuria</taxon>
    </lineage>
</organism>
<evidence type="ECO:0000313" key="2">
    <source>
        <dbReference type="Proteomes" id="UP001152320"/>
    </source>
</evidence>
<accession>A0A9Q0YGV7</accession>
<dbReference type="PANTHER" id="PTHR46704">
    <property type="entry name" value="CXC DOMAIN-CONTAINING PROTEIN-RELATED"/>
    <property type="match status" value="1"/>
</dbReference>
<dbReference type="OrthoDB" id="5987412at2759"/>
<sequence length="1121" mass="125113">MHHHFGSRFLIDTLNKLGFCSSYSEVQKFEASAAACQGIHMPKVGDGQFVQYVADNVDHNIRTLDDHGSFHGMGVIAGITPGVTKESAVHRLSVTAKELATMGTIKISYYTRTQNVLPELTLKEIREIKCEDPTWKLDLLWKILRPIKSPTPGWSGMMQMVQQGDYPGKSSVFFFPMIDMKPTDNSCVYSTLKFVCNEARLHNTKAVLTFDQPLFWKALIIVESEPKESDLRTIVLRLGGFHLQMSFLGCVGHLMANSGLRELLENIYAANTVNYMLTGKAVARAMRGHFLVDNALNYMIFSKILNTSSSVQSRETTVNEGNDVILLKSGDPSCSEPTADEQAVSQEREDVSLEDQQLFEWESNENLLSTVTNLYEGLMDGTSSPEVICASSVLDNVAEKFEQKKLSLSHLRTGSLWMQYMDMIDLLRLFIKAERTGNWDLHLSTVKEMLPFFASAGHNLYLKSAYTYLQQMLQLEEKHPEVHAAFKNGNHVIRRSDRFWAGLSTDLIIEQVLMRSVKATGGLTRGRGLTEAERARWILSMPACADMNNAIQEFCGVDFHTSSQHKESSGSRIERDHKDMQAIISFLQHRDPFADDPSLRNIETGVIADQKVNVDKAKEIGTKIVQDMAGKNVSELSFKRCQQATTMNIKTAIQVDGDSFDVDPQLLFQRLITASCGMYDDKKEIFRYELCSHPSSLFDSSGIMRASNKSALAGAIWNLGECCAVELPAVSLKFVLDGGSLLQRLPWRQGESFNSICKMYTDYVTRKFGTAIIVFDGYANGSTTKDTAHTRRTKGIVGSTVMFTDDMPCRSRKDIFLANTNNKQRFLYTLGRKLEENSHKVFHADDDADALIVKTALECSKDKETVVIGEDTDLLVPLCYHADLNFHNIFFMSEKKSDKIWDIMKTKKVLGSDLCRQLPFVHAFSGCDTTSHPFGISKGAVLRKMMTDKDFQKTGKVFSGPASKEVIIKAGEEAMISLYGGESGDSLDDLRARKFFTKVASSKISVKVQSLPPTSAATSYHSLRVYLQVQQWIGTGNDKNPTDWGWQLAGDKIMPTKTHLQPAPELLLKVIKCSCKTNCDSKRCNCRKHGLECSPGCGECRGISCTNSPAACCDSDSDDEI</sequence>
<dbReference type="Proteomes" id="UP001152320">
    <property type="component" value="Chromosome 21"/>
</dbReference>
<evidence type="ECO:0008006" key="3">
    <source>
        <dbReference type="Google" id="ProtNLM"/>
    </source>
</evidence>
<reference evidence="1" key="1">
    <citation type="submission" date="2021-10" db="EMBL/GenBank/DDBJ databases">
        <title>Tropical sea cucumber genome reveals ecological adaptation and Cuvierian tubules defense mechanism.</title>
        <authorList>
            <person name="Chen T."/>
        </authorList>
    </citation>
    <scope>NUCLEOTIDE SEQUENCE</scope>
    <source>
        <strain evidence="1">Nanhai2018</strain>
        <tissue evidence="1">Muscle</tissue>
    </source>
</reference>
<keyword evidence="2" id="KW-1185">Reference proteome</keyword>
<name>A0A9Q0YGV7_HOLLE</name>